<evidence type="ECO:0000313" key="3">
    <source>
        <dbReference type="EMBL" id="TGL23143.1"/>
    </source>
</evidence>
<dbReference type="Pfam" id="PF13175">
    <property type="entry name" value="AAA_15"/>
    <property type="match status" value="1"/>
</dbReference>
<keyword evidence="4" id="KW-1185">Reference proteome</keyword>
<dbReference type="InterPro" id="IPR027417">
    <property type="entry name" value="P-loop_NTPase"/>
</dbReference>
<proteinExistence type="predicted"/>
<sequence>MFKLTLNNYRSFLNSEFEFARINILIGENSSGKSSILKFFLLLKQSLVNYRNSIFTFSGEEIDLGNFQDIIYYNDKDKHLEFSISVKDGFYDYCNDFLRDKNSKLDEEPLESYKNYFESETLYRVEIKRELTKLSSLTVHFKNDSIGILTLHFRAKPDDDDAIYQKEKLDIIYKNFERNKEYLIKNVSFDNTAFLNFISSSDLSKIIKLEYPDERSLFLEIAILLLSQNYIEEIVNSTSYINPIHSKPERIYYKRDKRRFNNAVDLQALINLLDNDRFMSLFKSKLVPIIKDFGLAEDITLINNDQLPVVELKVQIKKLWSNISDVGYGVAMQLPILLHSFLMETAKSDRMVLIEQPEIHLHPKLQAKFIEALLTLGKTNKYIIETHSEHIVRKLQAMVKKGELDIKKDDVRIYYFKRDHDKTNISLHKITESGKLIPDLPEGFFDNSFKLAMELL</sequence>
<dbReference type="InterPro" id="IPR041685">
    <property type="entry name" value="AAA_GajA/Old/RecF-like"/>
</dbReference>
<dbReference type="PANTHER" id="PTHR43581:SF2">
    <property type="entry name" value="EXCINUCLEASE ATPASE SUBUNIT"/>
    <property type="match status" value="1"/>
</dbReference>
<evidence type="ECO:0000313" key="4">
    <source>
        <dbReference type="Proteomes" id="UP000298200"/>
    </source>
</evidence>
<gene>
    <name evidence="3" type="ORF">EHQ46_05760</name>
</gene>
<dbReference type="PIRSF" id="PIRSF034888">
    <property type="entry name" value="P-loop_UCP034888"/>
    <property type="match status" value="1"/>
</dbReference>
<comment type="caution">
    <text evidence="3">The sequence shown here is derived from an EMBL/GenBank/DDBJ whole genome shotgun (WGS) entry which is preliminary data.</text>
</comment>
<evidence type="ECO:0000259" key="1">
    <source>
        <dbReference type="Pfam" id="PF12476"/>
    </source>
</evidence>
<dbReference type="Pfam" id="PF12476">
    <property type="entry name" value="DUF3696"/>
    <property type="match status" value="1"/>
</dbReference>
<feature type="domain" description="Endonuclease GajA/Old nuclease/RecF-like AAA" evidence="2">
    <location>
        <begin position="3"/>
        <end position="392"/>
    </location>
</feature>
<dbReference type="RefSeq" id="WP_135634154.1">
    <property type="nucleotide sequence ID" value="NZ_RQFU01000006.1"/>
</dbReference>
<name>A0ABY2M3J6_9LEPT</name>
<dbReference type="InterPro" id="IPR014592">
    <property type="entry name" value="P-loop_UCP034888"/>
</dbReference>
<dbReference type="Proteomes" id="UP000298200">
    <property type="component" value="Unassembled WGS sequence"/>
</dbReference>
<dbReference type="EMBL" id="RQFU01000006">
    <property type="protein sequence ID" value="TGL23143.1"/>
    <property type="molecule type" value="Genomic_DNA"/>
</dbReference>
<accession>A0ABY2M3J6</accession>
<organism evidence="3 4">
    <name type="scientific">Leptospira yanagawae</name>
    <dbReference type="NCBI Taxonomy" id="293069"/>
    <lineage>
        <taxon>Bacteria</taxon>
        <taxon>Pseudomonadati</taxon>
        <taxon>Spirochaetota</taxon>
        <taxon>Spirochaetia</taxon>
        <taxon>Leptospirales</taxon>
        <taxon>Leptospiraceae</taxon>
        <taxon>Leptospira</taxon>
    </lineage>
</organism>
<dbReference type="InterPro" id="IPR022532">
    <property type="entry name" value="DUF3696"/>
</dbReference>
<protein>
    <submittedName>
        <fullName evidence="3">DUF3696 domain-containing protein</fullName>
    </submittedName>
</protein>
<feature type="domain" description="DUF3696" evidence="1">
    <location>
        <begin position="406"/>
        <end position="455"/>
    </location>
</feature>
<dbReference type="InterPro" id="IPR051396">
    <property type="entry name" value="Bact_Antivir_Def_Nuclease"/>
</dbReference>
<evidence type="ECO:0000259" key="2">
    <source>
        <dbReference type="Pfam" id="PF13175"/>
    </source>
</evidence>
<dbReference type="PANTHER" id="PTHR43581">
    <property type="entry name" value="ATP/GTP PHOSPHATASE"/>
    <property type="match status" value="1"/>
</dbReference>
<reference evidence="4" key="1">
    <citation type="journal article" date="2019" name="PLoS Negl. Trop. Dis.">
        <title>Revisiting the worldwide diversity of Leptospira species in the environment.</title>
        <authorList>
            <person name="Vincent A.T."/>
            <person name="Schiettekatte O."/>
            <person name="Bourhy P."/>
            <person name="Veyrier F.J."/>
            <person name="Picardeau M."/>
        </authorList>
    </citation>
    <scope>NUCLEOTIDE SEQUENCE [LARGE SCALE GENOMIC DNA]</scope>
    <source>
        <strain evidence="4">201800272</strain>
    </source>
</reference>
<dbReference type="Gene3D" id="3.40.50.300">
    <property type="entry name" value="P-loop containing nucleotide triphosphate hydrolases"/>
    <property type="match status" value="1"/>
</dbReference>
<dbReference type="SUPFAM" id="SSF52540">
    <property type="entry name" value="P-loop containing nucleoside triphosphate hydrolases"/>
    <property type="match status" value="1"/>
</dbReference>